<proteinExistence type="predicted"/>
<gene>
    <name evidence="1" type="ORF">GKKIKBAN_00027</name>
</gene>
<evidence type="ECO:0000313" key="1">
    <source>
        <dbReference type="EMBL" id="QNO49913.1"/>
    </source>
</evidence>
<organism evidence="1">
    <name type="scientific">Candidatus Methanogaster sp. ANME-2c ERB4</name>
    <dbReference type="NCBI Taxonomy" id="2759911"/>
    <lineage>
        <taxon>Archaea</taxon>
        <taxon>Methanobacteriati</taxon>
        <taxon>Methanobacteriota</taxon>
        <taxon>Stenosarchaea group</taxon>
        <taxon>Methanomicrobia</taxon>
        <taxon>Methanosarcinales</taxon>
        <taxon>ANME-2 cluster</taxon>
        <taxon>Candidatus Methanogasteraceae</taxon>
        <taxon>Candidatus Methanogaster</taxon>
    </lineage>
</organism>
<accession>A0A7G9YPH9</accession>
<dbReference type="AlphaFoldDB" id="A0A7G9YPH9"/>
<dbReference type="EMBL" id="MT631399">
    <property type="protein sequence ID" value="QNO49913.1"/>
    <property type="molecule type" value="Genomic_DNA"/>
</dbReference>
<sequence>MYDVLGENITFVEACEALFAARLPGRIRAMTDVTNGKGANSSGAFVLTCMFSDIRSLEWKRRGLGAPSMSPPNEVSGIRGAWRSRVCGERGQMWDGGCVFAEGGVGSFSMFLKTSSGGN</sequence>
<name>A0A7G9YPH9_9EURY</name>
<protein>
    <submittedName>
        <fullName evidence="1">Uncharacterized protein</fullName>
    </submittedName>
</protein>
<reference evidence="1" key="1">
    <citation type="submission" date="2020-06" db="EMBL/GenBank/DDBJ databases">
        <title>Unique genomic features of the anaerobic methanotrophic archaea.</title>
        <authorList>
            <person name="Chadwick G.L."/>
            <person name="Skennerton C.T."/>
            <person name="Laso-Perez R."/>
            <person name="Leu A.O."/>
            <person name="Speth D.R."/>
            <person name="Yu H."/>
            <person name="Morgan-Lang C."/>
            <person name="Hatzenpichler R."/>
            <person name="Goudeau D."/>
            <person name="Malmstrom R."/>
            <person name="Brazelton W.J."/>
            <person name="Woyke T."/>
            <person name="Hallam S.J."/>
            <person name="Tyson G.W."/>
            <person name="Wegener G."/>
            <person name="Boetius A."/>
            <person name="Orphan V."/>
        </authorList>
    </citation>
    <scope>NUCLEOTIDE SEQUENCE</scope>
</reference>